<evidence type="ECO:0000313" key="2">
    <source>
        <dbReference type="EMBL" id="MUT86524.1"/>
    </source>
</evidence>
<geneLocation type="plasmid" evidence="2">
    <name>unnamed1</name>
</geneLocation>
<keyword evidence="2" id="KW-0614">Plasmid</keyword>
<dbReference type="EMBL" id="WNWP01000019">
    <property type="protein sequence ID" value="MUT86524.1"/>
    <property type="molecule type" value="Genomic_DNA"/>
</dbReference>
<dbReference type="InterPro" id="IPR008964">
    <property type="entry name" value="Invasin/intimin_cell_adhesion"/>
</dbReference>
<dbReference type="Pfam" id="PF02368">
    <property type="entry name" value="Big_2"/>
    <property type="match status" value="1"/>
</dbReference>
<dbReference type="SMART" id="SM00635">
    <property type="entry name" value="BID_2"/>
    <property type="match status" value="1"/>
</dbReference>
<dbReference type="Gene3D" id="2.60.40.1080">
    <property type="match status" value="1"/>
</dbReference>
<comment type="caution">
    <text evidence="2">The sequence shown here is derived from an EMBL/GenBank/DDBJ whole genome shotgun (WGS) entry which is preliminary data.</text>
</comment>
<feature type="domain" description="BIG2" evidence="1">
    <location>
        <begin position="70"/>
        <end position="148"/>
    </location>
</feature>
<name>A0A844PWN6_KLEPN</name>
<dbReference type="AlphaFoldDB" id="A0A844PWN6"/>
<dbReference type="SUPFAM" id="SSF49373">
    <property type="entry name" value="Invasin/intimin cell-adhesion fragments"/>
    <property type="match status" value="1"/>
</dbReference>
<gene>
    <name evidence="2" type="ORF">GLO21_20705</name>
</gene>
<evidence type="ECO:0000259" key="1">
    <source>
        <dbReference type="SMART" id="SM00635"/>
    </source>
</evidence>
<proteinExistence type="predicted"/>
<organism evidence="2">
    <name type="scientific">Klebsiella pneumoniae subsp. pneumoniae</name>
    <dbReference type="NCBI Taxonomy" id="72407"/>
    <lineage>
        <taxon>Bacteria</taxon>
        <taxon>Pseudomonadati</taxon>
        <taxon>Pseudomonadota</taxon>
        <taxon>Gammaproteobacteria</taxon>
        <taxon>Enterobacterales</taxon>
        <taxon>Enterobacteriaceae</taxon>
        <taxon>Klebsiella/Raoultella group</taxon>
        <taxon>Klebsiella</taxon>
        <taxon>Klebsiella pneumoniae complex</taxon>
    </lineage>
</organism>
<dbReference type="InterPro" id="IPR003343">
    <property type="entry name" value="Big_2"/>
</dbReference>
<sequence>MGGLYARPFYRSDICQKKKVKITEKAFTDFTGVMFRTPFTKSVSDHPVNERMQNRITAAMRAVPMEPTVAVTGVSVSPKSASVEVKKTVQLTATVAPAGATNKKVTWASKNAEFATVDAATGLVTGVAEGTATIEVTTADGSHKATATVQVTAAAA</sequence>
<reference evidence="2" key="1">
    <citation type="submission" date="2019-11" db="EMBL/GenBank/DDBJ databases">
        <title>Ceftazidime-avibactam resistant K. pneumoniae.</title>
        <authorList>
            <person name="Di Pilato V."/>
            <person name="Viaggi V."/>
            <person name="Antonelli A."/>
            <person name="Principe L."/>
            <person name="Giani T."/>
            <person name="Luzzaro F."/>
            <person name="Rossolini G.M."/>
        </authorList>
    </citation>
    <scope>NUCLEOTIDE SEQUENCE [LARGE SCALE GENOMIC DNA]</scope>
    <source>
        <strain evidence="2">LC-1825/18</strain>
        <plasmid evidence="2">unnamed1</plasmid>
    </source>
</reference>
<accession>A0A844PWN6</accession>
<protein>
    <recommendedName>
        <fullName evidence="1">BIG2 domain-containing protein</fullName>
    </recommendedName>
</protein>